<gene>
    <name evidence="1" type="ORF">DN752_01235</name>
</gene>
<proteinExistence type="predicted"/>
<dbReference type="InterPro" id="IPR053161">
    <property type="entry name" value="Ulvan_degrading_GH"/>
</dbReference>
<keyword evidence="2" id="KW-1185">Reference proteome</keyword>
<accession>A0A2Z4ID02</accession>
<dbReference type="OrthoDB" id="9761519at2"/>
<sequence>MIFMAVQKSEIAKIFTRSLALLLMFSCQNTLERDFVNPPGHFKPMPFWHINGELTTEGIRKQMKDAKEAGFSGVSLLPLAEKSPSKPGTSPKFLSEEYFERYQDMIDIAEELEMEIILYDDNDFPSGMAGGKMEEKYPDHTMKRLDKIEYKVKGPALFTDSIPGIQLMAAVATNERTDERIEISSFVKDGLLQWHVPEGNWEIMLFPLMKDSFHKKYLCMDFMDTTAVRHMINETYEKYKERFGQYFGNTIKTTFFDDVGFWRHPRNWTASFNQKFEELNGYDPRPYYPALWEDIGPETAAVRNAFFRTRAELLAEGFPKLVGQWNEANGLSSTGHPPGNYDPTPIDMNADIFKFYRYTQIPLTDAIIGYQFGQNGHKLISSAADYYDRPLVATEIYGAYKEDSFDSLMLYRAMMDLFARGVNMVIPHGMWYDPEKVYIPPLVSPYSEKLAPALPAYSSYVGRTSMLLRGGRRVSDIAVLYPFEGLAAWFRFDNPDNIRQGFYVAPETDYQTVSGWLTNDIRRDFTFVHPELFLDEKYGIEEGNIHLNNSENHQAYHTLMLTGSKVITYATLQKVKQFYDNGGTLIATTMLPFKSATIGNDEKVITLVKEIFGIDPTQQGELSQTVESQNGAGGKAIFIPQPDASKLEAVLDKHSEAADVVFESNPTLKTDIGKFNYIHKIKDGRHIYFFTNSSDETIATEVLLRGKLKPSKWDPHSGEIKKEIPFNYVEKNGQVYTRIELDLGGVRSLFMVSEDK</sequence>
<name>A0A2Z4ID02_9BACT</name>
<evidence type="ECO:0000313" key="1">
    <source>
        <dbReference type="EMBL" id="AWW28862.1"/>
    </source>
</evidence>
<dbReference type="PANTHER" id="PTHR36848">
    <property type="entry name" value="DNA-BINDING PROTEIN (PUTATIVE SECRETED PROTEIN)-RELATED"/>
    <property type="match status" value="1"/>
</dbReference>
<protein>
    <submittedName>
        <fullName evidence="1">Uncharacterized protein</fullName>
    </submittedName>
</protein>
<dbReference type="AlphaFoldDB" id="A0A2Z4ID02"/>
<dbReference type="Pfam" id="PF17132">
    <property type="entry name" value="Glyco_hydro_106"/>
    <property type="match status" value="1"/>
</dbReference>
<reference evidence="1 2" key="1">
    <citation type="submission" date="2018-06" db="EMBL/GenBank/DDBJ databases">
        <title>Echinicola strongylocentroti sp. nov., isolated from a sea urchin Strongylocentrotus intermedius.</title>
        <authorList>
            <person name="Bae S.S."/>
        </authorList>
    </citation>
    <scope>NUCLEOTIDE SEQUENCE [LARGE SCALE GENOMIC DNA]</scope>
    <source>
        <strain evidence="1 2">MEBiC08714</strain>
    </source>
</reference>
<dbReference type="PANTHER" id="PTHR36848:SF2">
    <property type="entry name" value="SECRETED PROTEIN"/>
    <property type="match status" value="1"/>
</dbReference>
<organism evidence="1 2">
    <name type="scientific">Echinicola strongylocentroti</name>
    <dbReference type="NCBI Taxonomy" id="1795355"/>
    <lineage>
        <taxon>Bacteria</taxon>
        <taxon>Pseudomonadati</taxon>
        <taxon>Bacteroidota</taxon>
        <taxon>Cytophagia</taxon>
        <taxon>Cytophagales</taxon>
        <taxon>Cyclobacteriaceae</taxon>
        <taxon>Echinicola</taxon>
    </lineage>
</organism>
<dbReference type="EMBL" id="CP030041">
    <property type="protein sequence ID" value="AWW28862.1"/>
    <property type="molecule type" value="Genomic_DNA"/>
</dbReference>
<dbReference type="Proteomes" id="UP000248688">
    <property type="component" value="Chromosome"/>
</dbReference>
<dbReference type="KEGG" id="est:DN752_01235"/>
<evidence type="ECO:0000313" key="2">
    <source>
        <dbReference type="Proteomes" id="UP000248688"/>
    </source>
</evidence>